<organism evidence="9 10">
    <name type="scientific">Phyllobacterium sophorae</name>
    <dbReference type="NCBI Taxonomy" id="1520277"/>
    <lineage>
        <taxon>Bacteria</taxon>
        <taxon>Pseudomonadati</taxon>
        <taxon>Pseudomonadota</taxon>
        <taxon>Alphaproteobacteria</taxon>
        <taxon>Hyphomicrobiales</taxon>
        <taxon>Phyllobacteriaceae</taxon>
        <taxon>Phyllobacterium</taxon>
    </lineage>
</organism>
<dbReference type="InterPro" id="IPR035906">
    <property type="entry name" value="MetI-like_sf"/>
</dbReference>
<comment type="caution">
    <text evidence="9">The sequence shown here is derived from an EMBL/GenBank/DDBJ whole genome shotgun (WGS) entry which is preliminary data.</text>
</comment>
<proteinExistence type="inferred from homology"/>
<evidence type="ECO:0000313" key="9">
    <source>
        <dbReference type="EMBL" id="PSH60960.1"/>
    </source>
</evidence>
<keyword evidence="6 7" id="KW-0472">Membrane</keyword>
<accession>A0A2P7B3D9</accession>
<feature type="domain" description="ABC transmembrane type-1" evidence="8">
    <location>
        <begin position="91"/>
        <end position="280"/>
    </location>
</feature>
<dbReference type="SUPFAM" id="SSF161098">
    <property type="entry name" value="MetI-like"/>
    <property type="match status" value="1"/>
</dbReference>
<comment type="similarity">
    <text evidence="7">Belongs to the binding-protein-dependent transport system permease family.</text>
</comment>
<feature type="transmembrane region" description="Helical" evidence="7">
    <location>
        <begin position="25"/>
        <end position="46"/>
    </location>
</feature>
<feature type="transmembrane region" description="Helical" evidence="7">
    <location>
        <begin position="258"/>
        <end position="279"/>
    </location>
</feature>
<feature type="transmembrane region" description="Helical" evidence="7">
    <location>
        <begin position="212"/>
        <end position="237"/>
    </location>
</feature>
<reference evidence="10" key="1">
    <citation type="submission" date="2017-11" db="EMBL/GenBank/DDBJ databases">
        <authorList>
            <person name="Kuznetsova I."/>
            <person name="Sazanova A."/>
            <person name="Chirak E."/>
            <person name="Safronova V."/>
            <person name="Willems A."/>
        </authorList>
    </citation>
    <scope>NUCLEOTIDE SEQUENCE [LARGE SCALE GENOMIC DNA]</scope>
    <source>
        <strain evidence="10">CCBAU 03422</strain>
    </source>
</reference>
<dbReference type="AlphaFoldDB" id="A0A2P7B3D9"/>
<dbReference type="InterPro" id="IPR025966">
    <property type="entry name" value="OppC_N"/>
</dbReference>
<dbReference type="Proteomes" id="UP000241764">
    <property type="component" value="Unassembled WGS sequence"/>
</dbReference>
<feature type="transmembrane region" description="Helical" evidence="7">
    <location>
        <begin position="137"/>
        <end position="166"/>
    </location>
</feature>
<dbReference type="GO" id="GO:0005886">
    <property type="term" value="C:plasma membrane"/>
    <property type="evidence" value="ECO:0007669"/>
    <property type="project" value="UniProtKB-SubCell"/>
</dbReference>
<evidence type="ECO:0000256" key="7">
    <source>
        <dbReference type="RuleBase" id="RU363032"/>
    </source>
</evidence>
<dbReference type="Pfam" id="PF00528">
    <property type="entry name" value="BPD_transp_1"/>
    <property type="match status" value="1"/>
</dbReference>
<feature type="transmembrane region" description="Helical" evidence="7">
    <location>
        <begin position="93"/>
        <end position="116"/>
    </location>
</feature>
<dbReference type="Pfam" id="PF12911">
    <property type="entry name" value="OppC_N"/>
    <property type="match status" value="1"/>
</dbReference>
<dbReference type="OrthoDB" id="9766870at2"/>
<evidence type="ECO:0000256" key="2">
    <source>
        <dbReference type="ARBA" id="ARBA00022448"/>
    </source>
</evidence>
<dbReference type="CDD" id="cd06261">
    <property type="entry name" value="TM_PBP2"/>
    <property type="match status" value="1"/>
</dbReference>
<dbReference type="PANTHER" id="PTHR43386">
    <property type="entry name" value="OLIGOPEPTIDE TRANSPORT SYSTEM PERMEASE PROTEIN APPC"/>
    <property type="match status" value="1"/>
</dbReference>
<dbReference type="InterPro" id="IPR000515">
    <property type="entry name" value="MetI-like"/>
</dbReference>
<keyword evidence="2 7" id="KW-0813">Transport</keyword>
<comment type="subcellular location">
    <subcellularLocation>
        <location evidence="1 7">Cell membrane</location>
        <topology evidence="1 7">Multi-pass membrane protein</topology>
    </subcellularLocation>
</comment>
<keyword evidence="5 7" id="KW-1133">Transmembrane helix</keyword>
<protein>
    <submittedName>
        <fullName evidence="9">Peptide ABC transporter permease</fullName>
    </submittedName>
</protein>
<evidence type="ECO:0000313" key="10">
    <source>
        <dbReference type="Proteomes" id="UP000241764"/>
    </source>
</evidence>
<dbReference type="GO" id="GO:0055085">
    <property type="term" value="P:transmembrane transport"/>
    <property type="evidence" value="ECO:0007669"/>
    <property type="project" value="InterPro"/>
</dbReference>
<name>A0A2P7B3D9_9HYPH</name>
<dbReference type="RefSeq" id="WP_106666869.1">
    <property type="nucleotide sequence ID" value="NZ_PGGM01000015.1"/>
</dbReference>
<dbReference type="Gene3D" id="1.10.3720.10">
    <property type="entry name" value="MetI-like"/>
    <property type="match status" value="1"/>
</dbReference>
<keyword evidence="4 7" id="KW-0812">Transmembrane</keyword>
<dbReference type="InterPro" id="IPR050366">
    <property type="entry name" value="BP-dependent_transpt_permease"/>
</dbReference>
<evidence type="ECO:0000259" key="8">
    <source>
        <dbReference type="PROSITE" id="PS50928"/>
    </source>
</evidence>
<evidence type="ECO:0000256" key="3">
    <source>
        <dbReference type="ARBA" id="ARBA00022475"/>
    </source>
</evidence>
<gene>
    <name evidence="9" type="ORF">CU103_24940</name>
</gene>
<dbReference type="PANTHER" id="PTHR43386:SF25">
    <property type="entry name" value="PEPTIDE ABC TRANSPORTER PERMEASE PROTEIN"/>
    <property type="match status" value="1"/>
</dbReference>
<dbReference type="PROSITE" id="PS50928">
    <property type="entry name" value="ABC_TM1"/>
    <property type="match status" value="1"/>
</dbReference>
<dbReference type="EMBL" id="PGGM01000015">
    <property type="protein sequence ID" value="PSH60960.1"/>
    <property type="molecule type" value="Genomic_DNA"/>
</dbReference>
<keyword evidence="10" id="KW-1185">Reference proteome</keyword>
<evidence type="ECO:0000256" key="6">
    <source>
        <dbReference type="ARBA" id="ARBA00023136"/>
    </source>
</evidence>
<evidence type="ECO:0000256" key="5">
    <source>
        <dbReference type="ARBA" id="ARBA00022989"/>
    </source>
</evidence>
<sequence length="295" mass="31698">MCMALVASTRSRSTWQRVTRSPPSIVLAFVWIAIMVVIAVTANHLAPYDTAATDLGARLRPPVFMSGGDWNHILGTDQLGRDTFSRLVLSVRASMTIAIISTFIAAAIGIVLGFVAAHSRGRLEQIILMLIDAQAAIPFMIVALAVLAFFGNSLVLFTVLLGFYGWERIARLCRGLALSASEQGYTIAVRDIGASPVRVYAMHILPNVASSLIVAMTLNLPEVILLETSLSFLGLGVQPPLSSLGNMVGAARDYMERAPWLVLAPSAVIMFTALAISIIGDWFRDLTDPAGESAR</sequence>
<evidence type="ECO:0000256" key="1">
    <source>
        <dbReference type="ARBA" id="ARBA00004651"/>
    </source>
</evidence>
<evidence type="ECO:0000256" key="4">
    <source>
        <dbReference type="ARBA" id="ARBA00022692"/>
    </source>
</evidence>
<keyword evidence="3" id="KW-1003">Cell membrane</keyword>